<feature type="region of interest" description="Disordered" evidence="1">
    <location>
        <begin position="46"/>
        <end position="84"/>
    </location>
</feature>
<evidence type="ECO:0000313" key="3">
    <source>
        <dbReference type="Proteomes" id="UP001162030"/>
    </source>
</evidence>
<keyword evidence="3" id="KW-1185">Reference proteome</keyword>
<sequence length="84" mass="9316">MQEPHFKFAIALFGLGVSVLHSEHSHAISRMKAPFDPLRERWLEYRHSHPGMNGNRTQSTPSAAEAKRKPSTSVPAGGSVKPLR</sequence>
<reference evidence="2 3" key="1">
    <citation type="submission" date="2023-03" db="EMBL/GenBank/DDBJ databases">
        <authorList>
            <person name="Pearce D."/>
        </authorList>
    </citation>
    <scope>NUCLEOTIDE SEQUENCE [LARGE SCALE GENOMIC DNA]</scope>
    <source>
        <strain evidence="2">Msz</strain>
    </source>
</reference>
<protein>
    <submittedName>
        <fullName evidence="2">Uncharacterized protein</fullName>
    </submittedName>
</protein>
<organism evidence="2 3">
    <name type="scientific">Methylocaldum szegediense</name>
    <dbReference type="NCBI Taxonomy" id="73780"/>
    <lineage>
        <taxon>Bacteria</taxon>
        <taxon>Pseudomonadati</taxon>
        <taxon>Pseudomonadota</taxon>
        <taxon>Gammaproteobacteria</taxon>
        <taxon>Methylococcales</taxon>
        <taxon>Methylococcaceae</taxon>
        <taxon>Methylocaldum</taxon>
    </lineage>
</organism>
<gene>
    <name evidence="2" type="ORF">MSZNOR_3379</name>
</gene>
<dbReference type="RefSeq" id="WP_026610943.1">
    <property type="nucleotide sequence ID" value="NZ_OX458333.1"/>
</dbReference>
<accession>A0ABM9I5A2</accession>
<proteinExistence type="predicted"/>
<dbReference type="Proteomes" id="UP001162030">
    <property type="component" value="Chromosome"/>
</dbReference>
<evidence type="ECO:0000256" key="1">
    <source>
        <dbReference type="SAM" id="MobiDB-lite"/>
    </source>
</evidence>
<dbReference type="EMBL" id="OX458333">
    <property type="protein sequence ID" value="CAI8897855.1"/>
    <property type="molecule type" value="Genomic_DNA"/>
</dbReference>
<evidence type="ECO:0000313" key="2">
    <source>
        <dbReference type="EMBL" id="CAI8897855.1"/>
    </source>
</evidence>
<name>A0ABM9I5A2_9GAMM</name>